<dbReference type="AlphaFoldDB" id="A0A401W5X1"/>
<feature type="domain" description="Type I restriction modification DNA specificity" evidence="4">
    <location>
        <begin position="13"/>
        <end position="175"/>
    </location>
</feature>
<keyword evidence="6" id="KW-1185">Reference proteome</keyword>
<keyword evidence="3" id="KW-0238">DNA-binding</keyword>
<dbReference type="Gene3D" id="3.90.220.20">
    <property type="entry name" value="DNA methylase specificity domains"/>
    <property type="match status" value="2"/>
</dbReference>
<protein>
    <submittedName>
        <fullName evidence="5">Type-1 restriction enzyme EcoKI specificity protein</fullName>
    </submittedName>
</protein>
<accession>A0A401W5X1</accession>
<comment type="caution">
    <text evidence="5">The sequence shown here is derived from an EMBL/GenBank/DDBJ whole genome shotgun (WGS) entry which is preliminary data.</text>
</comment>
<gene>
    <name evidence="5" type="primary">hsdS</name>
    <name evidence="5" type="ORF">GKJPGBOP_04356</name>
</gene>
<sequence>MSAEAADGIRWVPVGEAGEVRMGKQLSPASRDAGGQLPYLRVANVFEGRIDYGDVKSMGFTDAEKRVYELRPGDILLNEGQESLANVGRSAVYDGGAASLCFQNTLIRFRPGSAVLSDYAQAVFVQWRRMGAFARVAEKTSISHLGGSRFAKMLFPVIPLEEQRRIVEILDAVAESERAAEAAISKLQASRRGILLGSMAAITASEAPDGWERLPLKEVVPSVDYGISVALDEDSRGVATLRMNNLRDGRPHLNELRYCPQKVHSKHLLRMGDVLFNRTNSIDHVGRSGIWRGELEEATFASYLVRLNPDVNRIIPQYLVEWLLHPAIRQRVRAIATVAVQQVNVNPTRLRELYIDLPTDLGEQKKLVASLEVCDRRIATERESLGKLQVMKRGLADALLDGKRLVR</sequence>
<dbReference type="RefSeq" id="WP_125055458.1">
    <property type="nucleotide sequence ID" value="NZ_BHZD01000001.1"/>
</dbReference>
<dbReference type="InterPro" id="IPR000055">
    <property type="entry name" value="Restrct_endonuc_typeI_TRD"/>
</dbReference>
<dbReference type="CDD" id="cd17524">
    <property type="entry name" value="RMtype1_S_EcoUTORF5051P-TRD2-CR2_like"/>
    <property type="match status" value="1"/>
</dbReference>
<proteinExistence type="inferred from homology"/>
<organism evidence="5 6">
    <name type="scientific">Streptomyces paromomycinus</name>
    <name type="common">Streptomyces rimosus subsp. paromomycinus</name>
    <dbReference type="NCBI Taxonomy" id="92743"/>
    <lineage>
        <taxon>Bacteria</taxon>
        <taxon>Bacillati</taxon>
        <taxon>Actinomycetota</taxon>
        <taxon>Actinomycetes</taxon>
        <taxon>Kitasatosporales</taxon>
        <taxon>Streptomycetaceae</taxon>
        <taxon>Streptomyces</taxon>
    </lineage>
</organism>
<dbReference type="GO" id="GO:0009307">
    <property type="term" value="P:DNA restriction-modification system"/>
    <property type="evidence" value="ECO:0007669"/>
    <property type="project" value="UniProtKB-KW"/>
</dbReference>
<reference evidence="5 6" key="1">
    <citation type="submission" date="2018-11" db="EMBL/GenBank/DDBJ databases">
        <title>Whole genome sequence of Streptomyces paromomycinus NBRC 15454(T).</title>
        <authorList>
            <person name="Komaki H."/>
            <person name="Tamura T."/>
        </authorList>
    </citation>
    <scope>NUCLEOTIDE SEQUENCE [LARGE SCALE GENOMIC DNA]</scope>
    <source>
        <strain evidence="5 6">NBRC 15454</strain>
    </source>
</reference>
<keyword evidence="2" id="KW-0680">Restriction system</keyword>
<dbReference type="GO" id="GO:0003677">
    <property type="term" value="F:DNA binding"/>
    <property type="evidence" value="ECO:0007669"/>
    <property type="project" value="UniProtKB-KW"/>
</dbReference>
<evidence type="ECO:0000313" key="6">
    <source>
        <dbReference type="Proteomes" id="UP000286746"/>
    </source>
</evidence>
<evidence type="ECO:0000313" key="5">
    <source>
        <dbReference type="EMBL" id="GCD44655.1"/>
    </source>
</evidence>
<comment type="similarity">
    <text evidence="1">Belongs to the type-I restriction system S methylase family.</text>
</comment>
<dbReference type="PANTHER" id="PTHR30408">
    <property type="entry name" value="TYPE-1 RESTRICTION ENZYME ECOKI SPECIFICITY PROTEIN"/>
    <property type="match status" value="1"/>
</dbReference>
<dbReference type="EMBL" id="BHZD01000001">
    <property type="protein sequence ID" value="GCD44655.1"/>
    <property type="molecule type" value="Genomic_DNA"/>
</dbReference>
<dbReference type="PANTHER" id="PTHR30408:SF12">
    <property type="entry name" value="TYPE I RESTRICTION ENZYME MJAVIII SPECIFICITY SUBUNIT"/>
    <property type="match status" value="1"/>
</dbReference>
<dbReference type="InterPro" id="IPR044946">
    <property type="entry name" value="Restrct_endonuc_typeI_TRD_sf"/>
</dbReference>
<evidence type="ECO:0000256" key="1">
    <source>
        <dbReference type="ARBA" id="ARBA00010923"/>
    </source>
</evidence>
<dbReference type="Pfam" id="PF01420">
    <property type="entry name" value="Methylase_S"/>
    <property type="match status" value="1"/>
</dbReference>
<evidence type="ECO:0000256" key="3">
    <source>
        <dbReference type="ARBA" id="ARBA00023125"/>
    </source>
</evidence>
<dbReference type="SUPFAM" id="SSF116734">
    <property type="entry name" value="DNA methylase specificity domain"/>
    <property type="match status" value="2"/>
</dbReference>
<dbReference type="Proteomes" id="UP000286746">
    <property type="component" value="Unassembled WGS sequence"/>
</dbReference>
<name>A0A401W5X1_STREY</name>
<evidence type="ECO:0000259" key="4">
    <source>
        <dbReference type="Pfam" id="PF01420"/>
    </source>
</evidence>
<evidence type="ECO:0000256" key="2">
    <source>
        <dbReference type="ARBA" id="ARBA00022747"/>
    </source>
</evidence>
<dbReference type="InterPro" id="IPR052021">
    <property type="entry name" value="Type-I_RS_S_subunit"/>
</dbReference>